<evidence type="ECO:0000256" key="7">
    <source>
        <dbReference type="ARBA" id="ARBA00022824"/>
    </source>
</evidence>
<dbReference type="UniPathway" id="UPA00378"/>
<evidence type="ECO:0000256" key="5">
    <source>
        <dbReference type="ARBA" id="ARBA00022679"/>
    </source>
</evidence>
<keyword evidence="8 10" id="KW-1133">Transmembrane helix</keyword>
<keyword evidence="9 10" id="KW-0472">Membrane</keyword>
<dbReference type="InterPro" id="IPR005599">
    <property type="entry name" value="GPI_mannosylTrfase"/>
</dbReference>
<feature type="transmembrane region" description="Helical" evidence="10">
    <location>
        <begin position="326"/>
        <end position="348"/>
    </location>
</feature>
<feature type="transmembrane region" description="Helical" evidence="10">
    <location>
        <begin position="163"/>
        <end position="189"/>
    </location>
</feature>
<evidence type="ECO:0000256" key="8">
    <source>
        <dbReference type="ARBA" id="ARBA00022989"/>
    </source>
</evidence>
<dbReference type="EMBL" id="MCGR01000082">
    <property type="protein sequence ID" value="ORY57391.1"/>
    <property type="molecule type" value="Genomic_DNA"/>
</dbReference>
<evidence type="ECO:0000256" key="6">
    <source>
        <dbReference type="ARBA" id="ARBA00022692"/>
    </source>
</evidence>
<dbReference type="PANTHER" id="PTHR22760">
    <property type="entry name" value="GLYCOSYLTRANSFERASE"/>
    <property type="match status" value="1"/>
</dbReference>
<dbReference type="STRING" id="106004.A0A1Y2DDP4"/>
<evidence type="ECO:0000256" key="1">
    <source>
        <dbReference type="ARBA" id="ARBA00004477"/>
    </source>
</evidence>
<comment type="subcellular location">
    <subcellularLocation>
        <location evidence="1 10">Endoplasmic reticulum membrane</location>
        <topology evidence="1 10">Multi-pass membrane protein</topology>
    </subcellularLocation>
</comment>
<keyword evidence="5 11" id="KW-0808">Transferase</keyword>
<dbReference type="FunCoup" id="A0A1Y2DDP4">
    <property type="interactions" value="572"/>
</dbReference>
<reference evidence="11 12" key="1">
    <citation type="submission" date="2016-07" db="EMBL/GenBank/DDBJ databases">
        <title>Pervasive Adenine N6-methylation of Active Genes in Fungi.</title>
        <authorList>
            <consortium name="DOE Joint Genome Institute"/>
            <person name="Mondo S.J."/>
            <person name="Dannebaum R.O."/>
            <person name="Kuo R.C."/>
            <person name="Labutti K."/>
            <person name="Haridas S."/>
            <person name="Kuo A."/>
            <person name="Salamov A."/>
            <person name="Ahrendt S.R."/>
            <person name="Lipzen A."/>
            <person name="Sullivan W."/>
            <person name="Andreopoulos W.B."/>
            <person name="Clum A."/>
            <person name="Lindquist E."/>
            <person name="Daum C."/>
            <person name="Ramamoorthy G.K."/>
            <person name="Gryganskyi A."/>
            <person name="Culley D."/>
            <person name="Magnuson J.K."/>
            <person name="James T.Y."/>
            <person name="O'Malley M.A."/>
            <person name="Stajich J.E."/>
            <person name="Spatafora J.W."/>
            <person name="Visel A."/>
            <person name="Grigoriev I.V."/>
        </authorList>
    </citation>
    <scope>NUCLEOTIDE SEQUENCE [LARGE SCALE GENOMIC DNA]</scope>
    <source>
        <strain evidence="11 12">62-1032</strain>
    </source>
</reference>
<feature type="transmembrane region" description="Helical" evidence="10">
    <location>
        <begin position="398"/>
        <end position="417"/>
    </location>
</feature>
<evidence type="ECO:0000256" key="3">
    <source>
        <dbReference type="ARBA" id="ARBA00007063"/>
    </source>
</evidence>
<sequence length="680" mass="76371">MAGRMNVPEAQQMRFAKGPVMKKTVPKALQPTTLLVDHNLRLALPGWAPSLLVAFRLIILVRFFAGMYGTISDCDEVFNYWEPLHYVWRGKGFQTWEYSPDYAIRSYFYLLVNSFPGFVAQYFPNKRVAFFALRLTLGTISSYVEAVLYRAAATHISPHIGRYLLWSFVFSAAFYGAASSFLPSTFAMYGVMLGSAASLAPVDGGMRRIVLSGLGFAMAAVVGWPFAALLAVPTVLEQLFVRGTKEKVPKGQQAGWAANRAGNLAIALAVGASLLIPVIYVDSKAYQKLAIVPLNIIKYNIFPQPGGGPTLYGTESPTFYLRNGLLGFNILLPLAFLSLPALFITTIVDPKRFGDQRDRVPGQTSPALSLAIRLVPMHLWFAVLSAQPHKEERFLYPAYGYILLNAATTLYFTRCWLEQAYLKATKSPYKTTQTSLFSNYTRAIMVITCLISFGRISALYNYYHAPMAIYARFQSYELPRLALKTFPALYPTASNIDVSLPFANFSVALDETQHLVELDPLDALDLRLCLGKEWHRFPSHYLVPDQVEVRFIKSEFDGILPKLWEDGDVAQQSKGLMGRSTGVVPSGMNSLNKEEIDRYVDVSTCHYLVDLDFPLRTTPPPALEPRYAVDSERWDRVFCEPFLDNENSAPLTRAFNLPIPTWQNYNQFGDYCLLRNKELL</sequence>
<gene>
    <name evidence="11" type="ORF">BCR35DRAFT_309624</name>
</gene>
<name>A0A1Y2DDP4_9BASI</name>
<feature type="transmembrane region" description="Helical" evidence="10">
    <location>
        <begin position="106"/>
        <end position="123"/>
    </location>
</feature>
<comment type="caution">
    <text evidence="11">The sequence shown here is derived from an EMBL/GenBank/DDBJ whole genome shotgun (WGS) entry which is preliminary data.</text>
</comment>
<keyword evidence="7 10" id="KW-0256">Endoplasmic reticulum</keyword>
<evidence type="ECO:0000256" key="2">
    <source>
        <dbReference type="ARBA" id="ARBA00004922"/>
    </source>
</evidence>
<keyword evidence="12" id="KW-1185">Reference proteome</keyword>
<evidence type="ECO:0000256" key="9">
    <source>
        <dbReference type="ARBA" id="ARBA00023136"/>
    </source>
</evidence>
<keyword evidence="6 10" id="KW-0812">Transmembrane</keyword>
<feature type="transmembrane region" description="Helical" evidence="10">
    <location>
        <begin position="257"/>
        <end position="280"/>
    </location>
</feature>
<dbReference type="Pfam" id="PF03901">
    <property type="entry name" value="Glyco_transf_22"/>
    <property type="match status" value="1"/>
</dbReference>
<accession>A0A1Y2DDP4</accession>
<organism evidence="11 12">
    <name type="scientific">Leucosporidium creatinivorum</name>
    <dbReference type="NCBI Taxonomy" id="106004"/>
    <lineage>
        <taxon>Eukaryota</taxon>
        <taxon>Fungi</taxon>
        <taxon>Dikarya</taxon>
        <taxon>Basidiomycota</taxon>
        <taxon>Pucciniomycotina</taxon>
        <taxon>Microbotryomycetes</taxon>
        <taxon>Leucosporidiales</taxon>
        <taxon>Leucosporidium</taxon>
    </lineage>
</organism>
<protein>
    <recommendedName>
        <fullName evidence="10">Mannosyltransferase</fullName>
        <ecNumber evidence="10">2.4.1.-</ecNumber>
    </recommendedName>
</protein>
<dbReference type="PANTHER" id="PTHR22760:SF2">
    <property type="entry name" value="ALPHA-1,2-MANNOSYLTRANSFERASE ALG9"/>
    <property type="match status" value="1"/>
</dbReference>
<evidence type="ECO:0000313" key="12">
    <source>
        <dbReference type="Proteomes" id="UP000193467"/>
    </source>
</evidence>
<dbReference type="GO" id="GO:0000026">
    <property type="term" value="F:alpha-1,2-mannosyltransferase activity"/>
    <property type="evidence" value="ECO:0007669"/>
    <property type="project" value="TreeGrafter"/>
</dbReference>
<feature type="transmembrane region" description="Helical" evidence="10">
    <location>
        <begin position="129"/>
        <end position="151"/>
    </location>
</feature>
<evidence type="ECO:0000256" key="4">
    <source>
        <dbReference type="ARBA" id="ARBA00022676"/>
    </source>
</evidence>
<dbReference type="Proteomes" id="UP000193467">
    <property type="component" value="Unassembled WGS sequence"/>
</dbReference>
<feature type="transmembrane region" description="Helical" evidence="10">
    <location>
        <begin position="47"/>
        <end position="65"/>
    </location>
</feature>
<dbReference type="AlphaFoldDB" id="A0A1Y2DDP4"/>
<keyword evidence="4 10" id="KW-0328">Glycosyltransferase</keyword>
<comment type="similarity">
    <text evidence="3 10">Belongs to the glycosyltransferase 22 family.</text>
</comment>
<proteinExistence type="inferred from homology"/>
<evidence type="ECO:0000256" key="10">
    <source>
        <dbReference type="RuleBase" id="RU363075"/>
    </source>
</evidence>
<evidence type="ECO:0000313" key="11">
    <source>
        <dbReference type="EMBL" id="ORY57391.1"/>
    </source>
</evidence>
<feature type="transmembrane region" description="Helical" evidence="10">
    <location>
        <begin position="209"/>
        <end position="236"/>
    </location>
</feature>
<dbReference type="OrthoDB" id="497541at2759"/>
<dbReference type="GO" id="GO:0006487">
    <property type="term" value="P:protein N-linked glycosylation"/>
    <property type="evidence" value="ECO:0007669"/>
    <property type="project" value="TreeGrafter"/>
</dbReference>
<comment type="pathway">
    <text evidence="2">Protein modification; protein glycosylation.</text>
</comment>
<dbReference type="InParanoid" id="A0A1Y2DDP4"/>
<dbReference type="GO" id="GO:0005789">
    <property type="term" value="C:endoplasmic reticulum membrane"/>
    <property type="evidence" value="ECO:0007669"/>
    <property type="project" value="UniProtKB-SubCell"/>
</dbReference>
<feature type="transmembrane region" description="Helical" evidence="10">
    <location>
        <begin position="443"/>
        <end position="463"/>
    </location>
</feature>
<dbReference type="EC" id="2.4.1.-" evidence="10"/>